<dbReference type="Pfam" id="PF04099">
    <property type="entry name" value="Sybindin"/>
    <property type="match status" value="1"/>
</dbReference>
<comment type="subunit">
    <text evidence="6">Part of the multisubunit transport protein particle (TRAPP) complex. The heterodimer TRAPPC6B-TRAPPC3 interacts with TRAPPC1 likely providing a core for TRAPP complex formation.</text>
</comment>
<evidence type="ECO:0000313" key="9">
    <source>
        <dbReference type="Proteomes" id="UP000310200"/>
    </source>
</evidence>
<keyword evidence="9" id="KW-1185">Reference proteome</keyword>
<dbReference type="PANTHER" id="PTHR23249:SF16">
    <property type="entry name" value="TRAFFICKING PROTEIN PARTICLE COMPLEX SUBUNIT 1"/>
    <property type="match status" value="1"/>
</dbReference>
<evidence type="ECO:0000256" key="5">
    <source>
        <dbReference type="ARBA" id="ARBA00038167"/>
    </source>
</evidence>
<dbReference type="GO" id="GO:0006888">
    <property type="term" value="P:endoplasmic reticulum to Golgi vesicle-mediated transport"/>
    <property type="evidence" value="ECO:0007669"/>
    <property type="project" value="UniProtKB-UniRule"/>
</dbReference>
<comment type="caution">
    <text evidence="8">The sequence shown here is derived from an EMBL/GenBank/DDBJ whole genome shotgun (WGS) entry which is preliminary data.</text>
</comment>
<keyword evidence="1 7" id="KW-0813">Transport</keyword>
<gene>
    <name evidence="8" type="ORF">DBV15_10311</name>
</gene>
<keyword evidence="2 7" id="KW-0256">Endoplasmic reticulum</keyword>
<evidence type="ECO:0000256" key="1">
    <source>
        <dbReference type="ARBA" id="ARBA00022448"/>
    </source>
</evidence>
<name>A0A4V3SB61_9HYME</name>
<dbReference type="AlphaFoldDB" id="A0A4V3SB61"/>
<sequence>MCKESHSWAVSSSKRQNNDCKLQGGTTAGSVAAGRVDDTKRKGENVPAMTIHNLYIFSKTGTLLYYAEWNRLNKSGITKEEEAKLMYGMLFSIKSFVSKISPLDPKEGFLYYKTSKYTLHYFETPSGLKFVLNTDNASQNARELLQQLYREVYLEYVVKNPLCQLNEPIQSELFKIKFQEFMLLRQKNINWDNGIHKAMR</sequence>
<protein>
    <recommendedName>
        <fullName evidence="7">Trafficking protein particle complex subunit</fullName>
    </recommendedName>
</protein>
<evidence type="ECO:0000256" key="6">
    <source>
        <dbReference type="ARBA" id="ARBA00062874"/>
    </source>
</evidence>
<evidence type="ECO:0000256" key="7">
    <source>
        <dbReference type="RuleBase" id="RU366065"/>
    </source>
</evidence>
<dbReference type="FunFam" id="3.30.450.70:FF:000004">
    <property type="entry name" value="Trafficking protein particle complex 1"/>
    <property type="match status" value="1"/>
</dbReference>
<dbReference type="GO" id="GO:0005783">
    <property type="term" value="C:endoplasmic reticulum"/>
    <property type="evidence" value="ECO:0007669"/>
    <property type="project" value="UniProtKB-SubCell"/>
</dbReference>
<dbReference type="InterPro" id="IPR007233">
    <property type="entry name" value="TRAPPC"/>
</dbReference>
<keyword evidence="4 7" id="KW-0333">Golgi apparatus</keyword>
<organism evidence="8 9">
    <name type="scientific">Temnothorax longispinosus</name>
    <dbReference type="NCBI Taxonomy" id="300112"/>
    <lineage>
        <taxon>Eukaryota</taxon>
        <taxon>Metazoa</taxon>
        <taxon>Ecdysozoa</taxon>
        <taxon>Arthropoda</taxon>
        <taxon>Hexapoda</taxon>
        <taxon>Insecta</taxon>
        <taxon>Pterygota</taxon>
        <taxon>Neoptera</taxon>
        <taxon>Endopterygota</taxon>
        <taxon>Hymenoptera</taxon>
        <taxon>Apocrita</taxon>
        <taxon>Aculeata</taxon>
        <taxon>Formicoidea</taxon>
        <taxon>Formicidae</taxon>
        <taxon>Myrmicinae</taxon>
        <taxon>Temnothorax</taxon>
    </lineage>
</organism>
<evidence type="ECO:0000256" key="2">
    <source>
        <dbReference type="ARBA" id="ARBA00022824"/>
    </source>
</evidence>
<proteinExistence type="inferred from homology"/>
<dbReference type="CDD" id="cd14855">
    <property type="entry name" value="TRAPPC1_MUM2"/>
    <property type="match status" value="1"/>
</dbReference>
<dbReference type="PANTHER" id="PTHR23249">
    <property type="entry name" value="TRAFFICKING PROTEIN PARTICLE COMPLEX SUBUNIT"/>
    <property type="match status" value="1"/>
</dbReference>
<accession>A0A4V3SB61</accession>
<dbReference type="Proteomes" id="UP000310200">
    <property type="component" value="Unassembled WGS sequence"/>
</dbReference>
<evidence type="ECO:0000256" key="4">
    <source>
        <dbReference type="ARBA" id="ARBA00023034"/>
    </source>
</evidence>
<dbReference type="SUPFAM" id="SSF64356">
    <property type="entry name" value="SNARE-like"/>
    <property type="match status" value="1"/>
</dbReference>
<dbReference type="SMART" id="SM01399">
    <property type="entry name" value="Sybindin"/>
    <property type="match status" value="1"/>
</dbReference>
<evidence type="ECO:0000313" key="8">
    <source>
        <dbReference type="EMBL" id="TGZ51634.1"/>
    </source>
</evidence>
<reference evidence="8 9" key="1">
    <citation type="journal article" date="2019" name="Philos. Trans. R. Soc. Lond., B, Biol. Sci.">
        <title>Ant behaviour and brain gene expression of defending hosts depend on the ecological success of the intruding social parasite.</title>
        <authorList>
            <person name="Kaur R."/>
            <person name="Stoldt M."/>
            <person name="Jongepier E."/>
            <person name="Feldmeyer B."/>
            <person name="Menzel F."/>
            <person name="Bornberg-Bauer E."/>
            <person name="Foitzik S."/>
        </authorList>
    </citation>
    <scope>NUCLEOTIDE SEQUENCE [LARGE SCALE GENOMIC DNA]</scope>
    <source>
        <tissue evidence="8">Whole body</tissue>
    </source>
</reference>
<evidence type="ECO:0000256" key="3">
    <source>
        <dbReference type="ARBA" id="ARBA00022892"/>
    </source>
</evidence>
<dbReference type="Gene3D" id="3.30.450.70">
    <property type="match status" value="1"/>
</dbReference>
<keyword evidence="3 7" id="KW-0931">ER-Golgi transport</keyword>
<dbReference type="GO" id="GO:0005794">
    <property type="term" value="C:Golgi apparatus"/>
    <property type="evidence" value="ECO:0007669"/>
    <property type="project" value="UniProtKB-SubCell"/>
</dbReference>
<dbReference type="STRING" id="300112.A0A4V3SB61"/>
<dbReference type="GO" id="GO:0030008">
    <property type="term" value="C:TRAPP complex"/>
    <property type="evidence" value="ECO:0007669"/>
    <property type="project" value="UniProtKB-UniRule"/>
</dbReference>
<dbReference type="EMBL" id="QBLH01001538">
    <property type="protein sequence ID" value="TGZ51634.1"/>
    <property type="molecule type" value="Genomic_DNA"/>
</dbReference>
<comment type="subcellular location">
    <subcellularLocation>
        <location evidence="7">Endoplasmic reticulum</location>
    </subcellularLocation>
    <subcellularLocation>
        <location evidence="7">Golgi apparatus</location>
        <location evidence="7">cis-Golgi network</location>
    </subcellularLocation>
</comment>
<dbReference type="InterPro" id="IPR011012">
    <property type="entry name" value="Longin-like_dom_sf"/>
</dbReference>
<comment type="similarity">
    <text evidence="5">Belongs to the TRAPP small subunits family. BET5 subfamily.</text>
</comment>